<dbReference type="InterPro" id="IPR002514">
    <property type="entry name" value="Transposase_8"/>
</dbReference>
<dbReference type="InterPro" id="IPR050900">
    <property type="entry name" value="Transposase_IS3/IS150/IS904"/>
</dbReference>
<evidence type="ECO:0000313" key="6">
    <source>
        <dbReference type="Proteomes" id="UP001216390"/>
    </source>
</evidence>
<dbReference type="PROSITE" id="PS50994">
    <property type="entry name" value="INTEGRASE"/>
    <property type="match status" value="1"/>
</dbReference>
<dbReference type="InterPro" id="IPR048020">
    <property type="entry name" value="Transpos_IS3"/>
</dbReference>
<dbReference type="EMBL" id="CP116942">
    <property type="protein sequence ID" value="WCO65762.1"/>
    <property type="molecule type" value="Genomic_DNA"/>
</dbReference>
<evidence type="ECO:0000259" key="4">
    <source>
        <dbReference type="PROSITE" id="PS50994"/>
    </source>
</evidence>
<keyword evidence="2" id="KW-0175">Coiled coil</keyword>
<evidence type="ECO:0000313" key="5">
    <source>
        <dbReference type="EMBL" id="WCO65762.1"/>
    </source>
</evidence>
<feature type="region of interest" description="Disordered" evidence="3">
    <location>
        <begin position="408"/>
        <end position="428"/>
    </location>
</feature>
<dbReference type="InterPro" id="IPR036397">
    <property type="entry name" value="RNaseH_sf"/>
</dbReference>
<dbReference type="AlphaFoldDB" id="A0AAE9YB48"/>
<dbReference type="Proteomes" id="UP001216390">
    <property type="component" value="Chromosome"/>
</dbReference>
<accession>A0AAE9YB48</accession>
<evidence type="ECO:0000256" key="3">
    <source>
        <dbReference type="SAM" id="MobiDB-lite"/>
    </source>
</evidence>
<dbReference type="NCBIfam" id="NF033516">
    <property type="entry name" value="transpos_IS3"/>
    <property type="match status" value="1"/>
</dbReference>
<dbReference type="RefSeq" id="WP_272735289.1">
    <property type="nucleotide sequence ID" value="NZ_CP116942.1"/>
</dbReference>
<dbReference type="InterPro" id="IPR025948">
    <property type="entry name" value="HTH-like_dom"/>
</dbReference>
<dbReference type="KEGG" id="ima:PO878_14755"/>
<gene>
    <name evidence="5" type="ORF">PO878_14755</name>
</gene>
<dbReference type="SUPFAM" id="SSF53098">
    <property type="entry name" value="Ribonuclease H-like"/>
    <property type="match status" value="1"/>
</dbReference>
<dbReference type="Gene3D" id="1.10.10.10">
    <property type="entry name" value="Winged helix-like DNA-binding domain superfamily/Winged helix DNA-binding domain"/>
    <property type="match status" value="1"/>
</dbReference>
<dbReference type="InterPro" id="IPR012337">
    <property type="entry name" value="RNaseH-like_sf"/>
</dbReference>
<feature type="domain" description="Integrase catalytic" evidence="4">
    <location>
        <begin position="245"/>
        <end position="411"/>
    </location>
</feature>
<dbReference type="InterPro" id="IPR036388">
    <property type="entry name" value="WH-like_DNA-bd_sf"/>
</dbReference>
<evidence type="ECO:0000256" key="2">
    <source>
        <dbReference type="SAM" id="Coils"/>
    </source>
</evidence>
<dbReference type="Pfam" id="PF01527">
    <property type="entry name" value="HTH_Tnp_1"/>
    <property type="match status" value="1"/>
</dbReference>
<comment type="function">
    <text evidence="1">Involved in the transposition of the insertion sequence.</text>
</comment>
<reference evidence="5" key="1">
    <citation type="submission" date="2023-01" db="EMBL/GenBank/DDBJ databases">
        <title>The diversity of Class Acidimicrobiia in South China Sea sediment environments and the proposal of Iamia marina sp. nov., a novel species of the genus Iamia.</title>
        <authorList>
            <person name="He Y."/>
            <person name="Tian X."/>
        </authorList>
    </citation>
    <scope>NUCLEOTIDE SEQUENCE</scope>
    <source>
        <strain evidence="5">DSM 19957</strain>
    </source>
</reference>
<dbReference type="SUPFAM" id="SSF46689">
    <property type="entry name" value="Homeodomain-like"/>
    <property type="match status" value="1"/>
</dbReference>
<feature type="coiled-coil region" evidence="2">
    <location>
        <begin position="67"/>
        <end position="94"/>
    </location>
</feature>
<evidence type="ECO:0000256" key="1">
    <source>
        <dbReference type="ARBA" id="ARBA00002286"/>
    </source>
</evidence>
<dbReference type="Pfam" id="PF13333">
    <property type="entry name" value="rve_2"/>
    <property type="match status" value="1"/>
</dbReference>
<dbReference type="GO" id="GO:0004803">
    <property type="term" value="F:transposase activity"/>
    <property type="evidence" value="ECO:0007669"/>
    <property type="project" value="InterPro"/>
</dbReference>
<organism evidence="5 6">
    <name type="scientific">Iamia majanohamensis</name>
    <dbReference type="NCBI Taxonomy" id="467976"/>
    <lineage>
        <taxon>Bacteria</taxon>
        <taxon>Bacillati</taxon>
        <taxon>Actinomycetota</taxon>
        <taxon>Acidimicrobiia</taxon>
        <taxon>Acidimicrobiales</taxon>
        <taxon>Iamiaceae</taxon>
        <taxon>Iamia</taxon>
    </lineage>
</organism>
<dbReference type="GO" id="GO:0006313">
    <property type="term" value="P:DNA transposition"/>
    <property type="evidence" value="ECO:0007669"/>
    <property type="project" value="InterPro"/>
</dbReference>
<keyword evidence="6" id="KW-1185">Reference proteome</keyword>
<proteinExistence type="predicted"/>
<dbReference type="GO" id="GO:0015074">
    <property type="term" value="P:DNA integration"/>
    <property type="evidence" value="ECO:0007669"/>
    <property type="project" value="InterPro"/>
</dbReference>
<sequence>MPAPRKYPDELRERAIRLVLEAREQDEKLSLNAAVQRIGPRVGVNPDTLRTWAKQAEIDDGRRPGTTTSEAARVRELEAEVRELKRANEILLAASSFFRAGARPATALVVAFIDEHRDRFGVEPICRVLCEHGVGIAPSTYYATKTRPRSARSIRDEAVLAHIRRIHGDPKIGRGLYGARKVFHQLQRETARGEHPDLGPVPRCQIERLMAADGLRGARRGKAFVTTRPDPGAARPPDLVRRNFTAARPNQLWVVDFTYIATWAGTVFTAFVTDVFSRRIVGWRTAAAMPTELPLDALEMALWTRAQADQLVDGLVHHSDAGSQYTSIRYADRIAAAGAVASIGTVGDSYDNAMAESTIGLYKTECVHHEGPWRGVEDLELATLNWVHWFNEIRLHSAIGHIPPTEHEADYYRHHPRPHPESGQPALH</sequence>
<protein>
    <submittedName>
        <fullName evidence="5">IS3 family transposase</fullName>
    </submittedName>
</protein>
<dbReference type="Gene3D" id="3.30.420.10">
    <property type="entry name" value="Ribonuclease H-like superfamily/Ribonuclease H"/>
    <property type="match status" value="1"/>
</dbReference>
<dbReference type="Pfam" id="PF00665">
    <property type="entry name" value="rve"/>
    <property type="match status" value="1"/>
</dbReference>
<dbReference type="PANTHER" id="PTHR46889:SF5">
    <property type="entry name" value="INTEGRASE PROTEIN"/>
    <property type="match status" value="1"/>
</dbReference>
<dbReference type="InterPro" id="IPR009057">
    <property type="entry name" value="Homeodomain-like_sf"/>
</dbReference>
<dbReference type="InterPro" id="IPR001584">
    <property type="entry name" value="Integrase_cat-core"/>
</dbReference>
<dbReference type="PANTHER" id="PTHR46889">
    <property type="entry name" value="TRANSPOSASE INSF FOR INSERTION SEQUENCE IS3B-RELATED"/>
    <property type="match status" value="1"/>
</dbReference>
<dbReference type="Pfam" id="PF13276">
    <property type="entry name" value="HTH_21"/>
    <property type="match status" value="1"/>
</dbReference>
<dbReference type="GO" id="GO:0003677">
    <property type="term" value="F:DNA binding"/>
    <property type="evidence" value="ECO:0007669"/>
    <property type="project" value="InterPro"/>
</dbReference>
<name>A0AAE9YB48_9ACTN</name>